<feature type="active site" description="Proton acceptor" evidence="2">
    <location>
        <position position="125"/>
    </location>
</feature>
<evidence type="ECO:0000313" key="3">
    <source>
        <dbReference type="EMBL" id="MFD1863787.1"/>
    </source>
</evidence>
<dbReference type="InterPro" id="IPR009097">
    <property type="entry name" value="Cyclic_Pdiesterase"/>
</dbReference>
<dbReference type="SUPFAM" id="SSF55144">
    <property type="entry name" value="LigT-like"/>
    <property type="match status" value="1"/>
</dbReference>
<name>A0ABW4QJI8_9BACL</name>
<dbReference type="HAMAP" id="MF_01940">
    <property type="entry name" value="RNA_CPDase"/>
    <property type="match status" value="1"/>
</dbReference>
<dbReference type="Gene3D" id="3.90.1140.10">
    <property type="entry name" value="Cyclic phosphodiesterase"/>
    <property type="match status" value="1"/>
</dbReference>
<proteinExistence type="inferred from homology"/>
<accession>A0ABW4QJI8</accession>
<protein>
    <recommendedName>
        <fullName evidence="2">RNA 2',3'-cyclic phosphodiesterase</fullName>
        <shortName evidence="2">RNA 2',3'-CPDase</shortName>
        <ecNumber evidence="2">3.1.4.58</ecNumber>
    </recommendedName>
</protein>
<dbReference type="InterPro" id="IPR004175">
    <property type="entry name" value="RNA_CPDase"/>
</dbReference>
<keyword evidence="1 2" id="KW-0378">Hydrolase</keyword>
<comment type="similarity">
    <text evidence="2">Belongs to the 2H phosphoesterase superfamily. ThpR family.</text>
</comment>
<keyword evidence="4" id="KW-1185">Reference proteome</keyword>
<dbReference type="Pfam" id="PF13563">
    <property type="entry name" value="2_5_RNA_ligase2"/>
    <property type="match status" value="1"/>
</dbReference>
<dbReference type="EC" id="3.1.4.58" evidence="2"/>
<evidence type="ECO:0000256" key="2">
    <source>
        <dbReference type="HAMAP-Rule" id="MF_01940"/>
    </source>
</evidence>
<dbReference type="NCBIfam" id="TIGR02258">
    <property type="entry name" value="2_5_ligase"/>
    <property type="match status" value="1"/>
</dbReference>
<evidence type="ECO:0000313" key="4">
    <source>
        <dbReference type="Proteomes" id="UP001597273"/>
    </source>
</evidence>
<dbReference type="PANTHER" id="PTHR35561">
    <property type="entry name" value="RNA 2',3'-CYCLIC PHOSPHODIESTERASE"/>
    <property type="match status" value="1"/>
</dbReference>
<dbReference type="Proteomes" id="UP001597273">
    <property type="component" value="Unassembled WGS sequence"/>
</dbReference>
<dbReference type="RefSeq" id="WP_204890197.1">
    <property type="nucleotide sequence ID" value="NZ_JBHUFW010000011.1"/>
</dbReference>
<feature type="active site" description="Proton donor" evidence="2">
    <location>
        <position position="41"/>
    </location>
</feature>
<comment type="catalytic activity">
    <reaction evidence="2">
        <text>a 3'-end 2',3'-cyclophospho-ribonucleotide-RNA + H2O = a 3'-end 2'-phospho-ribonucleotide-RNA + H(+)</text>
        <dbReference type="Rhea" id="RHEA:11828"/>
        <dbReference type="Rhea" id="RHEA-COMP:10464"/>
        <dbReference type="Rhea" id="RHEA-COMP:17353"/>
        <dbReference type="ChEBI" id="CHEBI:15377"/>
        <dbReference type="ChEBI" id="CHEBI:15378"/>
        <dbReference type="ChEBI" id="CHEBI:83064"/>
        <dbReference type="ChEBI" id="CHEBI:173113"/>
        <dbReference type="EC" id="3.1.4.58"/>
    </reaction>
</comment>
<dbReference type="EMBL" id="JBHUFW010000011">
    <property type="protein sequence ID" value="MFD1863787.1"/>
    <property type="molecule type" value="Genomic_DNA"/>
</dbReference>
<feature type="short sequence motif" description="HXTX 1" evidence="2">
    <location>
        <begin position="41"/>
        <end position="44"/>
    </location>
</feature>
<dbReference type="PANTHER" id="PTHR35561:SF1">
    <property type="entry name" value="RNA 2',3'-CYCLIC PHOSPHODIESTERASE"/>
    <property type="match status" value="1"/>
</dbReference>
<sequence>MQAHYFIGIAIPEPVARKLAEKRTQWKMRSHKKYTKPEDMHITLLFIGDDPHGEIGDAAKALEEIRHAPFNLTLDGVKTFGNPATPRIVYASVADSRELAELQSDIREKMLQFDMNPDQKRFVPHVTLAGKWAGGDPIDVRMELEPLSFQVTEFSLFRIDPIGERKYIPVSTYQLREG</sequence>
<comment type="function">
    <text evidence="2">Hydrolyzes RNA 2',3'-cyclic phosphodiester to an RNA 2'-phosphomonoester.</text>
</comment>
<reference evidence="4" key="1">
    <citation type="journal article" date="2019" name="Int. J. Syst. Evol. Microbiol.">
        <title>The Global Catalogue of Microorganisms (GCM) 10K type strain sequencing project: providing services to taxonomists for standard genome sequencing and annotation.</title>
        <authorList>
            <consortium name="The Broad Institute Genomics Platform"/>
            <consortium name="The Broad Institute Genome Sequencing Center for Infectious Disease"/>
            <person name="Wu L."/>
            <person name="Ma J."/>
        </authorList>
    </citation>
    <scope>NUCLEOTIDE SEQUENCE [LARGE SCALE GENOMIC DNA]</scope>
    <source>
        <strain evidence="4">CGMCC 1.15475</strain>
    </source>
</reference>
<organism evidence="3 4">
    <name type="scientific">Planococcus chinensis</name>
    <dbReference type="NCBI Taxonomy" id="272917"/>
    <lineage>
        <taxon>Bacteria</taxon>
        <taxon>Bacillati</taxon>
        <taxon>Bacillota</taxon>
        <taxon>Bacilli</taxon>
        <taxon>Bacillales</taxon>
        <taxon>Caryophanaceae</taxon>
        <taxon>Planococcus</taxon>
    </lineage>
</organism>
<gene>
    <name evidence="3" type="primary">thpR</name>
    <name evidence="3" type="ORF">ACFSDB_12835</name>
</gene>
<feature type="short sequence motif" description="HXTX 2" evidence="2">
    <location>
        <begin position="125"/>
        <end position="128"/>
    </location>
</feature>
<evidence type="ECO:0000256" key="1">
    <source>
        <dbReference type="ARBA" id="ARBA00022801"/>
    </source>
</evidence>
<comment type="caution">
    <text evidence="3">The sequence shown here is derived from an EMBL/GenBank/DDBJ whole genome shotgun (WGS) entry which is preliminary data.</text>
</comment>